<accession>A0AB34IM59</accession>
<dbReference type="SUPFAM" id="SSF51261">
    <property type="entry name" value="Duplicated hybrid motif"/>
    <property type="match status" value="1"/>
</dbReference>
<gene>
    <name evidence="2" type="ORF">AB1Y20_013001</name>
</gene>
<dbReference type="Proteomes" id="UP001515480">
    <property type="component" value="Unassembled WGS sequence"/>
</dbReference>
<comment type="caution">
    <text evidence="2">The sequence shown here is derived from an EMBL/GenBank/DDBJ whole genome shotgun (WGS) entry which is preliminary data.</text>
</comment>
<evidence type="ECO:0000313" key="3">
    <source>
        <dbReference type="Proteomes" id="UP001515480"/>
    </source>
</evidence>
<sequence length="223" mass="24302">MEMMIPGRGPFAGIDFAPIVPGLYRAPYLVRDFTQGLEALPALADTGYAHDVGRYNERRRAMYTSDLFGQADPWAKPAEVREIHIGVDVGGPVGTPVHSIADCTVHSCGYNAAPLDYGHVVVTEQTLNGRRVWALYGHLDAASTAGKKRGDTIARGAVLGAMGDKHENGGWPSHVHFQLSLVEPETHDMPGVVSNEQHKEALERYPDPLLVMGPLYPNEGFFE</sequence>
<reference evidence="2 3" key="1">
    <citation type="journal article" date="2024" name="Science">
        <title>Giant polyketide synthase enzymes in the biosynthesis of giant marine polyether toxins.</title>
        <authorList>
            <person name="Fallon T.R."/>
            <person name="Shende V.V."/>
            <person name="Wierzbicki I.H."/>
            <person name="Pendleton A.L."/>
            <person name="Watervoot N.F."/>
            <person name="Auber R.P."/>
            <person name="Gonzalez D.J."/>
            <person name="Wisecaver J.H."/>
            <person name="Moore B.S."/>
        </authorList>
    </citation>
    <scope>NUCLEOTIDE SEQUENCE [LARGE SCALE GENOMIC DNA]</scope>
    <source>
        <strain evidence="2 3">12B1</strain>
    </source>
</reference>
<feature type="domain" description="M23ase beta-sheet core" evidence="1">
    <location>
        <begin position="83"/>
        <end position="180"/>
    </location>
</feature>
<dbReference type="InterPro" id="IPR050570">
    <property type="entry name" value="Cell_wall_metabolism_enzyme"/>
</dbReference>
<name>A0AB34IM59_PRYPA</name>
<organism evidence="2 3">
    <name type="scientific">Prymnesium parvum</name>
    <name type="common">Toxic golden alga</name>
    <dbReference type="NCBI Taxonomy" id="97485"/>
    <lineage>
        <taxon>Eukaryota</taxon>
        <taxon>Haptista</taxon>
        <taxon>Haptophyta</taxon>
        <taxon>Prymnesiophyceae</taxon>
        <taxon>Prymnesiales</taxon>
        <taxon>Prymnesiaceae</taxon>
        <taxon>Prymnesium</taxon>
    </lineage>
</organism>
<evidence type="ECO:0000259" key="1">
    <source>
        <dbReference type="Pfam" id="PF01551"/>
    </source>
</evidence>
<dbReference type="Pfam" id="PF01551">
    <property type="entry name" value="Peptidase_M23"/>
    <property type="match status" value="1"/>
</dbReference>
<dbReference type="GO" id="GO:0004222">
    <property type="term" value="F:metalloendopeptidase activity"/>
    <property type="evidence" value="ECO:0007669"/>
    <property type="project" value="TreeGrafter"/>
</dbReference>
<dbReference type="InterPro" id="IPR016047">
    <property type="entry name" value="M23ase_b-sheet_dom"/>
</dbReference>
<dbReference type="PANTHER" id="PTHR21666">
    <property type="entry name" value="PEPTIDASE-RELATED"/>
    <property type="match status" value="1"/>
</dbReference>
<dbReference type="AlphaFoldDB" id="A0AB34IM59"/>
<keyword evidence="3" id="KW-1185">Reference proteome</keyword>
<dbReference type="InterPro" id="IPR011055">
    <property type="entry name" value="Dup_hybrid_motif"/>
</dbReference>
<dbReference type="PANTHER" id="PTHR21666:SF270">
    <property type="entry name" value="MUREIN HYDROLASE ACTIVATOR ENVC"/>
    <property type="match status" value="1"/>
</dbReference>
<evidence type="ECO:0000313" key="2">
    <source>
        <dbReference type="EMBL" id="KAL1500337.1"/>
    </source>
</evidence>
<proteinExistence type="predicted"/>
<dbReference type="CDD" id="cd12797">
    <property type="entry name" value="M23_peptidase"/>
    <property type="match status" value="1"/>
</dbReference>
<dbReference type="EMBL" id="JBGBPQ010000023">
    <property type="protein sequence ID" value="KAL1500337.1"/>
    <property type="molecule type" value="Genomic_DNA"/>
</dbReference>
<dbReference type="Gene3D" id="2.70.70.10">
    <property type="entry name" value="Glucose Permease (Domain IIA)"/>
    <property type="match status" value="1"/>
</dbReference>
<protein>
    <recommendedName>
        <fullName evidence="1">M23ase beta-sheet core domain-containing protein</fullName>
    </recommendedName>
</protein>